<keyword evidence="1" id="KW-1133">Transmembrane helix</keyword>
<dbReference type="Proteomes" id="UP000287188">
    <property type="component" value="Unassembled WGS sequence"/>
</dbReference>
<gene>
    <name evidence="3" type="ORF">KDK_48620</name>
</gene>
<keyword evidence="1" id="KW-0812">Transmembrane</keyword>
<organism evidence="3 4">
    <name type="scientific">Dictyobacter kobayashii</name>
    <dbReference type="NCBI Taxonomy" id="2014872"/>
    <lineage>
        <taxon>Bacteria</taxon>
        <taxon>Bacillati</taxon>
        <taxon>Chloroflexota</taxon>
        <taxon>Ktedonobacteria</taxon>
        <taxon>Ktedonobacterales</taxon>
        <taxon>Dictyobacteraceae</taxon>
        <taxon>Dictyobacter</taxon>
    </lineage>
</organism>
<evidence type="ECO:0000256" key="1">
    <source>
        <dbReference type="SAM" id="Phobius"/>
    </source>
</evidence>
<reference evidence="4" key="1">
    <citation type="submission" date="2018-12" db="EMBL/GenBank/DDBJ databases">
        <title>Tengunoibacter tsumagoiensis gen. nov., sp. nov., Dictyobacter kobayashii sp. nov., D. alpinus sp. nov., and D. joshuensis sp. nov. and description of Dictyobacteraceae fam. nov. within the order Ktedonobacterales isolated from Tengu-no-mugimeshi.</title>
        <authorList>
            <person name="Wang C.M."/>
            <person name="Zheng Y."/>
            <person name="Sakai Y."/>
            <person name="Toyoda A."/>
            <person name="Minakuchi Y."/>
            <person name="Abe K."/>
            <person name="Yokota A."/>
            <person name="Yabe S."/>
        </authorList>
    </citation>
    <scope>NUCLEOTIDE SEQUENCE [LARGE SCALE GENOMIC DNA]</scope>
    <source>
        <strain evidence="4">Uno11</strain>
    </source>
</reference>
<dbReference type="PANTHER" id="PTHR35797">
    <property type="entry name" value="PROTEASE-RELATED"/>
    <property type="match status" value="1"/>
</dbReference>
<feature type="transmembrane region" description="Helical" evidence="1">
    <location>
        <begin position="157"/>
        <end position="182"/>
    </location>
</feature>
<evidence type="ECO:0000313" key="4">
    <source>
        <dbReference type="Proteomes" id="UP000287188"/>
    </source>
</evidence>
<feature type="transmembrane region" description="Helical" evidence="1">
    <location>
        <begin position="194"/>
        <end position="223"/>
    </location>
</feature>
<feature type="domain" description="CAAX prenyl protease 2/Lysostaphin resistance protein A-like" evidence="2">
    <location>
        <begin position="121"/>
        <end position="241"/>
    </location>
</feature>
<keyword evidence="4" id="KW-1185">Reference proteome</keyword>
<comment type="caution">
    <text evidence="3">The sequence shown here is derived from an EMBL/GenBank/DDBJ whole genome shotgun (WGS) entry which is preliminary data.</text>
</comment>
<accession>A0A402APN7</accession>
<dbReference type="GO" id="GO:0080120">
    <property type="term" value="P:CAAX-box protein maturation"/>
    <property type="evidence" value="ECO:0007669"/>
    <property type="project" value="UniProtKB-ARBA"/>
</dbReference>
<proteinExistence type="predicted"/>
<feature type="transmembrane region" description="Helical" evidence="1">
    <location>
        <begin position="244"/>
        <end position="272"/>
    </location>
</feature>
<feature type="transmembrane region" description="Helical" evidence="1">
    <location>
        <begin position="83"/>
        <end position="105"/>
    </location>
</feature>
<dbReference type="PANTHER" id="PTHR35797:SF1">
    <property type="entry name" value="PROTEASE"/>
    <property type="match status" value="1"/>
</dbReference>
<evidence type="ECO:0000259" key="2">
    <source>
        <dbReference type="Pfam" id="PF02517"/>
    </source>
</evidence>
<dbReference type="GO" id="GO:0004175">
    <property type="term" value="F:endopeptidase activity"/>
    <property type="evidence" value="ECO:0007669"/>
    <property type="project" value="UniProtKB-ARBA"/>
</dbReference>
<keyword evidence="1" id="KW-0472">Membrane</keyword>
<dbReference type="RefSeq" id="WP_126552622.1">
    <property type="nucleotide sequence ID" value="NZ_BIFS01000001.1"/>
</dbReference>
<dbReference type="InterPro" id="IPR003675">
    <property type="entry name" value="Rce1/LyrA-like_dom"/>
</dbReference>
<dbReference type="InterPro" id="IPR042150">
    <property type="entry name" value="MmRce1-like"/>
</dbReference>
<dbReference type="AlphaFoldDB" id="A0A402APN7"/>
<dbReference type="EMBL" id="BIFS01000001">
    <property type="protein sequence ID" value="GCE21062.1"/>
    <property type="molecule type" value="Genomic_DNA"/>
</dbReference>
<dbReference type="Pfam" id="PF02517">
    <property type="entry name" value="Rce1-like"/>
    <property type="match status" value="1"/>
</dbReference>
<dbReference type="OrthoDB" id="157689at2"/>
<sequence length="300" mass="32828">MSTHIATPQRRSFSLGLYLLIVFGLSWPFQIASAVWGGTDLLRVYVLNCAAMIMVTVGTFIAGRYVFRDGFANAGWRWGKARYYLAVICLALFLWVVPTLIDLALKTLKLPAQLTSIQIIWVPVLLFGTLLPGFGEEFGWRGYMLPRLAQRMSVRRAALLHAAIWWSWHLPILIGGAVASGIASAKLTAQPVGLTVAIVVAATVILSAIPTILHGVVFAYIWTRYHSLAVSSVYHAAYDGMRDSLTLTIGLGFITSLWATLVLIILGIVLLWKADWSNLKTVAIPSENPVPATAAYSQSV</sequence>
<feature type="transmembrane region" description="Helical" evidence="1">
    <location>
        <begin position="12"/>
        <end position="36"/>
    </location>
</feature>
<evidence type="ECO:0000313" key="3">
    <source>
        <dbReference type="EMBL" id="GCE21062.1"/>
    </source>
</evidence>
<name>A0A402APN7_9CHLR</name>
<feature type="transmembrane region" description="Helical" evidence="1">
    <location>
        <begin position="117"/>
        <end position="136"/>
    </location>
</feature>
<protein>
    <recommendedName>
        <fullName evidence="2">CAAX prenyl protease 2/Lysostaphin resistance protein A-like domain-containing protein</fullName>
    </recommendedName>
</protein>
<feature type="transmembrane region" description="Helical" evidence="1">
    <location>
        <begin position="42"/>
        <end position="62"/>
    </location>
</feature>